<comment type="caution">
    <text evidence="1">The sequence shown here is derived from an EMBL/GenBank/DDBJ whole genome shotgun (WGS) entry which is preliminary data.</text>
</comment>
<dbReference type="AlphaFoldDB" id="J9FWH2"/>
<organism evidence="1">
    <name type="scientific">gut metagenome</name>
    <dbReference type="NCBI Taxonomy" id="749906"/>
    <lineage>
        <taxon>unclassified sequences</taxon>
        <taxon>metagenomes</taxon>
        <taxon>organismal metagenomes</taxon>
    </lineage>
</organism>
<protein>
    <submittedName>
        <fullName evidence="1">Uncharacterized protein</fullName>
    </submittedName>
</protein>
<dbReference type="EMBL" id="AMCI01006679">
    <property type="protein sequence ID" value="EJW93917.1"/>
    <property type="molecule type" value="Genomic_DNA"/>
</dbReference>
<evidence type="ECO:0000313" key="1">
    <source>
        <dbReference type="EMBL" id="EJW93917.1"/>
    </source>
</evidence>
<reference evidence="1" key="1">
    <citation type="journal article" date="2012" name="PLoS ONE">
        <title>Gene sets for utilization of primary and secondary nutrition supplies in the distal gut of endangered iberian lynx.</title>
        <authorList>
            <person name="Alcaide M."/>
            <person name="Messina E."/>
            <person name="Richter M."/>
            <person name="Bargiela R."/>
            <person name="Peplies J."/>
            <person name="Huws S.A."/>
            <person name="Newbold C.J."/>
            <person name="Golyshin P.N."/>
            <person name="Simon M.A."/>
            <person name="Lopez G."/>
            <person name="Yakimov M.M."/>
            <person name="Ferrer M."/>
        </authorList>
    </citation>
    <scope>NUCLEOTIDE SEQUENCE</scope>
</reference>
<gene>
    <name evidence="1" type="ORF">EVA_17977</name>
</gene>
<sequence>MSFIFNGIRIKKSLTKEQRDALVEDCYQRTDSVTNVTSVFRRVSYYDSKRQFNVYVAQQKIGVIDPVTGKVV</sequence>
<feature type="non-terminal residue" evidence="1">
    <location>
        <position position="72"/>
    </location>
</feature>
<name>J9FWH2_9ZZZZ</name>
<proteinExistence type="predicted"/>
<accession>J9FWH2</accession>